<dbReference type="Proteomes" id="UP000654345">
    <property type="component" value="Unassembled WGS sequence"/>
</dbReference>
<dbReference type="InterPro" id="IPR000572">
    <property type="entry name" value="OxRdtase_Mopterin-bd_dom"/>
</dbReference>
<protein>
    <recommendedName>
        <fullName evidence="1">Oxidoreductase molybdopterin-binding domain-containing protein</fullName>
    </recommendedName>
</protein>
<dbReference type="SUPFAM" id="SSF56524">
    <property type="entry name" value="Oxidoreductase molybdopterin-binding domain"/>
    <property type="match status" value="1"/>
</dbReference>
<dbReference type="Gene3D" id="3.90.420.10">
    <property type="entry name" value="Oxidoreductase, molybdopterin-binding domain"/>
    <property type="match status" value="1"/>
</dbReference>
<evidence type="ECO:0000313" key="2">
    <source>
        <dbReference type="EMBL" id="GHO60087.1"/>
    </source>
</evidence>
<keyword evidence="3" id="KW-1185">Reference proteome</keyword>
<feature type="domain" description="Oxidoreductase molybdopterin-binding" evidence="1">
    <location>
        <begin position="17"/>
        <end position="69"/>
    </location>
</feature>
<gene>
    <name evidence="2" type="ORF">KSB_85620</name>
</gene>
<comment type="caution">
    <text evidence="2">The sequence shown here is derived from an EMBL/GenBank/DDBJ whole genome shotgun (WGS) entry which is preliminary data.</text>
</comment>
<evidence type="ECO:0000259" key="1">
    <source>
        <dbReference type="Pfam" id="PF00174"/>
    </source>
</evidence>
<dbReference type="EMBL" id="BNJG01000004">
    <property type="protein sequence ID" value="GHO60087.1"/>
    <property type="molecule type" value="Genomic_DNA"/>
</dbReference>
<organism evidence="2 3">
    <name type="scientific">Ktedonobacter robiniae</name>
    <dbReference type="NCBI Taxonomy" id="2778365"/>
    <lineage>
        <taxon>Bacteria</taxon>
        <taxon>Bacillati</taxon>
        <taxon>Chloroflexota</taxon>
        <taxon>Ktedonobacteria</taxon>
        <taxon>Ktedonobacterales</taxon>
        <taxon>Ktedonobacteraceae</taxon>
        <taxon>Ktedonobacter</taxon>
    </lineage>
</organism>
<dbReference type="RefSeq" id="WP_201376264.1">
    <property type="nucleotide sequence ID" value="NZ_BNJG01000004.1"/>
</dbReference>
<dbReference type="InterPro" id="IPR036374">
    <property type="entry name" value="OxRdtase_Mopterin-bd_sf"/>
</dbReference>
<evidence type="ECO:0000313" key="3">
    <source>
        <dbReference type="Proteomes" id="UP000654345"/>
    </source>
</evidence>
<reference evidence="2 3" key="1">
    <citation type="journal article" date="2021" name="Int. J. Syst. Evol. Microbiol.">
        <title>Reticulibacter mediterranei gen. nov., sp. nov., within the new family Reticulibacteraceae fam. nov., and Ktedonospora formicarum gen. nov., sp. nov., Ktedonobacter robiniae sp. nov., Dictyobacter formicarum sp. nov. and Dictyobacter arantiisoli sp. nov., belonging to the class Ktedonobacteria.</title>
        <authorList>
            <person name="Yabe S."/>
            <person name="Zheng Y."/>
            <person name="Wang C.M."/>
            <person name="Sakai Y."/>
            <person name="Abe K."/>
            <person name="Yokota A."/>
            <person name="Donadio S."/>
            <person name="Cavaletti L."/>
            <person name="Monciardini P."/>
        </authorList>
    </citation>
    <scope>NUCLEOTIDE SEQUENCE [LARGE SCALE GENOMIC DNA]</scope>
    <source>
        <strain evidence="2 3">SOSP1-30</strain>
    </source>
</reference>
<sequence length="92" mass="10651">MIFTLYQRGAQSYPHAMELAQHPQTILAYEMNGATLPLKHEAPLRFRVETLLGYKMVKYIRSIEFVKEYSYIGEGQGGFREDVQFYGRGAEI</sequence>
<dbReference type="Pfam" id="PF00174">
    <property type="entry name" value="Oxidored_molyb"/>
    <property type="match status" value="1"/>
</dbReference>
<accession>A0ABQ3V664</accession>
<proteinExistence type="predicted"/>
<name>A0ABQ3V664_9CHLR</name>